<evidence type="ECO:0000313" key="12">
    <source>
        <dbReference type="Proteomes" id="UP000670947"/>
    </source>
</evidence>
<feature type="domain" description="HAMP" evidence="10">
    <location>
        <begin position="323"/>
        <end position="375"/>
    </location>
</feature>
<keyword evidence="6 11" id="KW-0418">Kinase</keyword>
<dbReference type="Gene3D" id="3.30.565.10">
    <property type="entry name" value="Histidine kinase-like ATPase, C-terminal domain"/>
    <property type="match status" value="1"/>
</dbReference>
<keyword evidence="4" id="KW-0808">Transferase</keyword>
<evidence type="ECO:0000313" key="11">
    <source>
        <dbReference type="EMBL" id="MBO7748465.1"/>
    </source>
</evidence>
<dbReference type="SMART" id="SM00387">
    <property type="entry name" value="HATPase_c"/>
    <property type="match status" value="1"/>
</dbReference>
<evidence type="ECO:0000256" key="5">
    <source>
        <dbReference type="ARBA" id="ARBA00022692"/>
    </source>
</evidence>
<sequence length="600" mass="67641">MLKIFRRSNFASVGVKVFGFYVVSMLVIITVMGYLSYDKSADIIESKVGGMALQNVQQMSKRIDAILKGYAERSMLVLGSRDVQRQLARRFGSELDRIETNNANAAFLANLINARNDIVNIYLLGERGVSFRYSPRDSLPVYNPFASDFSNTSWYRRIREADGGLVYFGIGQSMIREEDATPVFSFGRAERDVDNGEIVGVLLYEMDAKEITGLLSEIDYDGSGINILIDKDGGIVGDKDGILNAIQFDMPANRSHQGMFSRTVSGEKKLFVYDRLEAADWTLVGMMRGTDLDKEARNIRWYMVTLGVFCLSIGILLAVLIASSVHRPLHRMIRAMRKAKNGDFDARIEDKREDEFGYLFLHFNDMVARIKALINELYVQKLLEQELQLKMLGSQINAHFLYNTLDSVHWIARIHKVDDISTMVFGLSKYLRLSLSEGMDEVQIGRIVQLIDSYILIQKIRYRDKFSLHLHADESLADYRVLKSIFQPLVENAIYHGLEKKPGKGRLDVSFLREGGCLKFMVVDDGQGMTPEKLAELRCLLRGDADIQGGSHFALRNINAQIRIAYGAQYGIEIDSSYGQGTSVVLTIPLLTDSPAKRTG</sequence>
<dbReference type="Pfam" id="PF06580">
    <property type="entry name" value="His_kinase"/>
    <property type="match status" value="1"/>
</dbReference>
<comment type="caution">
    <text evidence="11">The sequence shown here is derived from an EMBL/GenBank/DDBJ whole genome shotgun (WGS) entry which is preliminary data.</text>
</comment>
<dbReference type="Pfam" id="PF02743">
    <property type="entry name" value="dCache_1"/>
    <property type="match status" value="1"/>
</dbReference>
<keyword evidence="2" id="KW-1003">Cell membrane</keyword>
<evidence type="ECO:0000256" key="7">
    <source>
        <dbReference type="ARBA" id="ARBA00022989"/>
    </source>
</evidence>
<dbReference type="Gene3D" id="3.30.450.20">
    <property type="entry name" value="PAS domain"/>
    <property type="match status" value="2"/>
</dbReference>
<organism evidence="11 12">
    <name type="scientific">Paenibacillus artemisiicola</name>
    <dbReference type="NCBI Taxonomy" id="1172618"/>
    <lineage>
        <taxon>Bacteria</taxon>
        <taxon>Bacillati</taxon>
        <taxon>Bacillota</taxon>
        <taxon>Bacilli</taxon>
        <taxon>Bacillales</taxon>
        <taxon>Paenibacillaceae</taxon>
        <taxon>Paenibacillus</taxon>
    </lineage>
</organism>
<dbReference type="PROSITE" id="PS50885">
    <property type="entry name" value="HAMP"/>
    <property type="match status" value="1"/>
</dbReference>
<comment type="subcellular location">
    <subcellularLocation>
        <location evidence="1">Cell membrane</location>
        <topology evidence="1">Multi-pass membrane protein</topology>
    </subcellularLocation>
</comment>
<keyword evidence="7 9" id="KW-1133">Transmembrane helix</keyword>
<evidence type="ECO:0000256" key="6">
    <source>
        <dbReference type="ARBA" id="ARBA00022777"/>
    </source>
</evidence>
<evidence type="ECO:0000256" key="8">
    <source>
        <dbReference type="ARBA" id="ARBA00023136"/>
    </source>
</evidence>
<protein>
    <submittedName>
        <fullName evidence="11">Sensor histidine kinase</fullName>
    </submittedName>
</protein>
<dbReference type="Gene3D" id="6.10.340.10">
    <property type="match status" value="1"/>
</dbReference>
<proteinExistence type="predicted"/>
<dbReference type="PANTHER" id="PTHR34220">
    <property type="entry name" value="SENSOR HISTIDINE KINASE YPDA"/>
    <property type="match status" value="1"/>
</dbReference>
<feature type="transmembrane region" description="Helical" evidence="9">
    <location>
        <begin position="12"/>
        <end position="37"/>
    </location>
</feature>
<dbReference type="InterPro" id="IPR003660">
    <property type="entry name" value="HAMP_dom"/>
</dbReference>
<dbReference type="Pfam" id="PF02518">
    <property type="entry name" value="HATPase_c"/>
    <property type="match status" value="1"/>
</dbReference>
<keyword evidence="8 9" id="KW-0472">Membrane</keyword>
<dbReference type="GO" id="GO:0016301">
    <property type="term" value="F:kinase activity"/>
    <property type="evidence" value="ECO:0007669"/>
    <property type="project" value="UniProtKB-KW"/>
</dbReference>
<dbReference type="Proteomes" id="UP000670947">
    <property type="component" value="Unassembled WGS sequence"/>
</dbReference>
<dbReference type="InterPro" id="IPR003594">
    <property type="entry name" value="HATPase_dom"/>
</dbReference>
<dbReference type="RefSeq" id="WP_208851022.1">
    <property type="nucleotide sequence ID" value="NZ_JAGGDJ010000058.1"/>
</dbReference>
<gene>
    <name evidence="11" type="ORF">I8J29_30195</name>
</gene>
<dbReference type="PANTHER" id="PTHR34220:SF7">
    <property type="entry name" value="SENSOR HISTIDINE KINASE YPDA"/>
    <property type="match status" value="1"/>
</dbReference>
<evidence type="ECO:0000256" key="1">
    <source>
        <dbReference type="ARBA" id="ARBA00004651"/>
    </source>
</evidence>
<dbReference type="EMBL" id="JAGGDJ010000058">
    <property type="protein sequence ID" value="MBO7748465.1"/>
    <property type="molecule type" value="Genomic_DNA"/>
</dbReference>
<dbReference type="SMART" id="SM00304">
    <property type="entry name" value="HAMP"/>
    <property type="match status" value="1"/>
</dbReference>
<evidence type="ECO:0000259" key="10">
    <source>
        <dbReference type="PROSITE" id="PS50885"/>
    </source>
</evidence>
<dbReference type="InterPro" id="IPR033479">
    <property type="entry name" value="dCache_1"/>
</dbReference>
<evidence type="ECO:0000256" key="3">
    <source>
        <dbReference type="ARBA" id="ARBA00022553"/>
    </source>
</evidence>
<keyword evidence="5 9" id="KW-0812">Transmembrane</keyword>
<dbReference type="InterPro" id="IPR050640">
    <property type="entry name" value="Bact_2-comp_sensor_kinase"/>
</dbReference>
<evidence type="ECO:0000256" key="2">
    <source>
        <dbReference type="ARBA" id="ARBA00022475"/>
    </source>
</evidence>
<accession>A0ABS3WK10</accession>
<evidence type="ECO:0000256" key="9">
    <source>
        <dbReference type="SAM" id="Phobius"/>
    </source>
</evidence>
<dbReference type="InterPro" id="IPR010559">
    <property type="entry name" value="Sig_transdc_His_kin_internal"/>
</dbReference>
<evidence type="ECO:0000256" key="4">
    <source>
        <dbReference type="ARBA" id="ARBA00022679"/>
    </source>
</evidence>
<dbReference type="SUPFAM" id="SSF55874">
    <property type="entry name" value="ATPase domain of HSP90 chaperone/DNA topoisomerase II/histidine kinase"/>
    <property type="match status" value="1"/>
</dbReference>
<feature type="transmembrane region" description="Helical" evidence="9">
    <location>
        <begin position="301"/>
        <end position="322"/>
    </location>
</feature>
<keyword evidence="12" id="KW-1185">Reference proteome</keyword>
<dbReference type="CDD" id="cd06225">
    <property type="entry name" value="HAMP"/>
    <property type="match status" value="1"/>
</dbReference>
<name>A0ABS3WK10_9BACL</name>
<reference evidence="11 12" key="1">
    <citation type="submission" date="2021-03" db="EMBL/GenBank/DDBJ databases">
        <title>Paenibacillus artemisicola MWE-103 whole genome sequence.</title>
        <authorList>
            <person name="Ham Y.J."/>
        </authorList>
    </citation>
    <scope>NUCLEOTIDE SEQUENCE [LARGE SCALE GENOMIC DNA]</scope>
    <source>
        <strain evidence="11 12">MWE-103</strain>
    </source>
</reference>
<dbReference type="Pfam" id="PF00672">
    <property type="entry name" value="HAMP"/>
    <property type="match status" value="1"/>
</dbReference>
<dbReference type="SUPFAM" id="SSF158472">
    <property type="entry name" value="HAMP domain-like"/>
    <property type="match status" value="1"/>
</dbReference>
<dbReference type="InterPro" id="IPR036890">
    <property type="entry name" value="HATPase_C_sf"/>
</dbReference>
<keyword evidence="3" id="KW-0597">Phosphoprotein</keyword>